<dbReference type="Proteomes" id="UP000078550">
    <property type="component" value="Unassembled WGS sequence"/>
</dbReference>
<evidence type="ECO:0000313" key="2">
    <source>
        <dbReference type="Proteomes" id="UP000078550"/>
    </source>
</evidence>
<accession>A0A1A8ZFI6</accession>
<sequence length="121" mass="13535">MALCGAHTCVCEEFFKKLALHNVLVAVVRRGTSSTADHEGKYTLKRCTESGKKGEKRGKKGKKYLYILQSLYSRVLLSPPCCFHPRAASPPCCFHPRAASPPCCFHPLRQLSFEMWGSCGW</sequence>
<evidence type="ECO:0000313" key="1">
    <source>
        <dbReference type="EMBL" id="SBT42635.1"/>
    </source>
</evidence>
<name>A0A1A8ZFI6_PLAOA</name>
<dbReference type="AlphaFoldDB" id="A0A1A8ZFI6"/>
<organism evidence="1 2">
    <name type="scientific">Plasmodium ovale wallikeri</name>
    <dbReference type="NCBI Taxonomy" id="864142"/>
    <lineage>
        <taxon>Eukaryota</taxon>
        <taxon>Sar</taxon>
        <taxon>Alveolata</taxon>
        <taxon>Apicomplexa</taxon>
        <taxon>Aconoidasida</taxon>
        <taxon>Haemosporida</taxon>
        <taxon>Plasmodiidae</taxon>
        <taxon>Plasmodium</taxon>
        <taxon>Plasmodium (Plasmodium)</taxon>
    </lineage>
</organism>
<gene>
    <name evidence="1" type="ORF">POVWA2_044190</name>
</gene>
<protein>
    <submittedName>
        <fullName evidence="1">Uncharacterized protein</fullName>
    </submittedName>
</protein>
<dbReference type="EMBL" id="FLRE01000165">
    <property type="protein sequence ID" value="SBT42635.1"/>
    <property type="molecule type" value="Genomic_DNA"/>
</dbReference>
<reference evidence="2" key="1">
    <citation type="submission" date="2016-05" db="EMBL/GenBank/DDBJ databases">
        <authorList>
            <person name="Naeem Raeece"/>
        </authorList>
    </citation>
    <scope>NUCLEOTIDE SEQUENCE [LARGE SCALE GENOMIC DNA]</scope>
</reference>
<proteinExistence type="predicted"/>